<evidence type="ECO:0000256" key="2">
    <source>
        <dbReference type="ARBA" id="ARBA00022692"/>
    </source>
</evidence>
<dbReference type="PANTHER" id="PTHR14110">
    <property type="entry name" value="MITOCHONDRIAL IMPORT INNER MEMBRANE TRANSLOCASE SUBUNIT TIM22"/>
    <property type="match status" value="1"/>
</dbReference>
<dbReference type="GO" id="GO:0008320">
    <property type="term" value="F:protein transmembrane transporter activity"/>
    <property type="evidence" value="ECO:0007669"/>
    <property type="project" value="TreeGrafter"/>
</dbReference>
<comment type="subcellular location">
    <subcellularLocation>
        <location evidence="1">Membrane</location>
        <topology evidence="1">Multi-pass membrane protein</topology>
    </subcellularLocation>
</comment>
<dbReference type="GO" id="GO:0045039">
    <property type="term" value="P:protein insertion into mitochondrial inner membrane"/>
    <property type="evidence" value="ECO:0007669"/>
    <property type="project" value="InterPro"/>
</dbReference>
<protein>
    <recommendedName>
        <fullName evidence="7">Outer envelope pore protein 16-4, chloroplastic</fullName>
    </recommendedName>
</protein>
<evidence type="ECO:0000256" key="4">
    <source>
        <dbReference type="ARBA" id="ARBA00023136"/>
    </source>
</evidence>
<gene>
    <name evidence="5" type="ORF">LTRI10_LOCUS38829</name>
</gene>
<keyword evidence="3" id="KW-1133">Transmembrane helix</keyword>
<dbReference type="GO" id="GO:0030943">
    <property type="term" value="F:mitochondrion targeting sequence binding"/>
    <property type="evidence" value="ECO:0007669"/>
    <property type="project" value="TreeGrafter"/>
</dbReference>
<proteinExistence type="predicted"/>
<evidence type="ECO:0000313" key="5">
    <source>
        <dbReference type="EMBL" id="CAL1398605.1"/>
    </source>
</evidence>
<keyword evidence="2" id="KW-0812">Transmembrane</keyword>
<sequence length="130" mass="13252">MEEELMKVAPCSSLAVDSVLRVGTAGLIWGSCIAPYDARKQGLTAAARASYVAKTIGGHGLICGLVGGCFSGTRCALQRYRQKNDWVNTLVAGAAAGAVAAARTRSLPTVVMSAGGVSVVAAMVDYSTSL</sequence>
<evidence type="ECO:0000256" key="3">
    <source>
        <dbReference type="ARBA" id="ARBA00022989"/>
    </source>
</evidence>
<name>A0AAV2FLR9_9ROSI</name>
<dbReference type="PROSITE" id="PS51257">
    <property type="entry name" value="PROKAR_LIPOPROTEIN"/>
    <property type="match status" value="1"/>
</dbReference>
<dbReference type="Pfam" id="PF02466">
    <property type="entry name" value="Tim17"/>
    <property type="match status" value="1"/>
</dbReference>
<evidence type="ECO:0000313" key="6">
    <source>
        <dbReference type="Proteomes" id="UP001497516"/>
    </source>
</evidence>
<evidence type="ECO:0008006" key="7">
    <source>
        <dbReference type="Google" id="ProtNLM"/>
    </source>
</evidence>
<dbReference type="Proteomes" id="UP001497516">
    <property type="component" value="Chromosome 7"/>
</dbReference>
<organism evidence="5 6">
    <name type="scientific">Linum trigynum</name>
    <dbReference type="NCBI Taxonomy" id="586398"/>
    <lineage>
        <taxon>Eukaryota</taxon>
        <taxon>Viridiplantae</taxon>
        <taxon>Streptophyta</taxon>
        <taxon>Embryophyta</taxon>
        <taxon>Tracheophyta</taxon>
        <taxon>Spermatophyta</taxon>
        <taxon>Magnoliopsida</taxon>
        <taxon>eudicotyledons</taxon>
        <taxon>Gunneridae</taxon>
        <taxon>Pentapetalae</taxon>
        <taxon>rosids</taxon>
        <taxon>fabids</taxon>
        <taxon>Malpighiales</taxon>
        <taxon>Linaceae</taxon>
        <taxon>Linum</taxon>
    </lineage>
</organism>
<dbReference type="EMBL" id="OZ034820">
    <property type="protein sequence ID" value="CAL1398605.1"/>
    <property type="molecule type" value="Genomic_DNA"/>
</dbReference>
<evidence type="ECO:0000256" key="1">
    <source>
        <dbReference type="ARBA" id="ARBA00004141"/>
    </source>
</evidence>
<accession>A0AAV2FLR9</accession>
<dbReference type="PANTHER" id="PTHR14110:SF5">
    <property type="entry name" value="OUTER ENVELOPE PORE PROTEIN 16-4, CHLOROPLASTIC"/>
    <property type="match status" value="1"/>
</dbReference>
<reference evidence="5 6" key="1">
    <citation type="submission" date="2024-04" db="EMBL/GenBank/DDBJ databases">
        <authorList>
            <person name="Fracassetti M."/>
        </authorList>
    </citation>
    <scope>NUCLEOTIDE SEQUENCE [LARGE SCALE GENOMIC DNA]</scope>
</reference>
<dbReference type="InterPro" id="IPR039175">
    <property type="entry name" value="TIM22"/>
</dbReference>
<keyword evidence="4" id="KW-0472">Membrane</keyword>
<dbReference type="AlphaFoldDB" id="A0AAV2FLR9"/>
<dbReference type="GO" id="GO:0042721">
    <property type="term" value="C:TIM22 mitochondrial import inner membrane insertion complex"/>
    <property type="evidence" value="ECO:0007669"/>
    <property type="project" value="InterPro"/>
</dbReference>
<keyword evidence="6" id="KW-1185">Reference proteome</keyword>